<protein>
    <recommendedName>
        <fullName evidence="9">Cell surface protein</fullName>
    </recommendedName>
</protein>
<evidence type="ECO:0000256" key="2">
    <source>
        <dbReference type="SAM" id="SignalP"/>
    </source>
</evidence>
<dbReference type="RefSeq" id="WP_005718404.1">
    <property type="nucleotide sequence ID" value="NZ_CP026503.1"/>
</dbReference>
<proteinExistence type="predicted"/>
<organism evidence="4 6">
    <name type="scientific">Lactobacillus crispatus</name>
    <dbReference type="NCBI Taxonomy" id="47770"/>
    <lineage>
        <taxon>Bacteria</taxon>
        <taxon>Bacillati</taxon>
        <taxon>Bacillota</taxon>
        <taxon>Bacilli</taxon>
        <taxon>Lactobacillales</taxon>
        <taxon>Lactobacillaceae</taxon>
        <taxon>Lactobacillus</taxon>
    </lineage>
</organism>
<dbReference type="Proteomes" id="UP000295195">
    <property type="component" value="Unassembled WGS sequence"/>
</dbReference>
<accession>A0A4Q0LM53</accession>
<sequence>MKKNFKFTSIVAAALFAASPVVSLVAAPNTIQAAAVVTKSSVVTHYLRDRSVYTNSTRISASTSINNIHLTNNTGTEIETNDAVLNNGKYTLNAQVTIMGLTPTSTDRSVTIVNNNGEIIGSASVNAHSTLAQGNLEFDFAVKNGRLSHTSLGNITGNTIKVSKKKVTKKKHNKVAHKKNHKKAHKKTVKHTKKRK</sequence>
<feature type="signal peptide" evidence="2">
    <location>
        <begin position="1"/>
        <end position="26"/>
    </location>
</feature>
<evidence type="ECO:0000313" key="3">
    <source>
        <dbReference type="EMBL" id="MES5150523.1"/>
    </source>
</evidence>
<keyword evidence="8" id="KW-1185">Reference proteome</keyword>
<feature type="region of interest" description="Disordered" evidence="1">
    <location>
        <begin position="163"/>
        <end position="196"/>
    </location>
</feature>
<reference evidence="3" key="3">
    <citation type="submission" date="2024-06" db="EMBL/GenBank/DDBJ databases">
        <title>Vaginal Lactobacillus fatty acid response mechanisms reveal a metabolite-targeted strategy for bacterial vaginosis treatment.</title>
        <authorList>
            <person name="Zhu M."/>
            <person name="Blainey P.C."/>
            <person name="Bloom S.M."/>
            <person name="Kwon D.S."/>
        </authorList>
    </citation>
    <scope>NUCLEOTIDE SEQUENCE</scope>
    <source>
        <strain evidence="3">194_F1_1</strain>
    </source>
</reference>
<dbReference type="EMBL" id="NKLP01000019">
    <property type="protein sequence ID" value="TDN34125.1"/>
    <property type="molecule type" value="Genomic_DNA"/>
</dbReference>
<evidence type="ECO:0000256" key="1">
    <source>
        <dbReference type="SAM" id="MobiDB-lite"/>
    </source>
</evidence>
<dbReference type="AlphaFoldDB" id="A0A4Q0LM53"/>
<reference evidence="4 6" key="2">
    <citation type="submission" date="2019-01" db="EMBL/GenBank/DDBJ databases">
        <title>The genome sequence of Lactobacillus crispatus L49.</title>
        <authorList>
            <person name="Zhong J."/>
            <person name="Zhang J."/>
        </authorList>
    </citation>
    <scope>NUCLEOTIDE SEQUENCE [LARGE SCALE GENOMIC DNA]</scope>
    <source>
        <strain evidence="4 6">L49</strain>
    </source>
</reference>
<dbReference type="Proteomes" id="UP000289808">
    <property type="component" value="Unassembled WGS sequence"/>
</dbReference>
<reference evidence="5 7" key="1">
    <citation type="submission" date="2017-06" db="EMBL/GenBank/DDBJ databases">
        <authorList>
            <person name="Swanenburg J."/>
            <person name="Kort R."/>
        </authorList>
    </citation>
    <scope>NUCLEOTIDE SEQUENCE [LARGE SCALE GENOMIC DNA]</scope>
    <source>
        <strain evidence="5 7">RL05</strain>
    </source>
</reference>
<gene>
    <name evidence="3" type="ORF">ABVC42_11585</name>
    <name evidence="5" type="ORF">CEE75_01055</name>
    <name evidence="4" type="ORF">ERD32_10230</name>
</gene>
<comment type="caution">
    <text evidence="4">The sequence shown here is derived from an EMBL/GenBank/DDBJ whole genome shotgun (WGS) entry which is preliminary data.</text>
</comment>
<feature type="chain" id="PRO_5044607715" description="Cell surface protein" evidence="2">
    <location>
        <begin position="27"/>
        <end position="196"/>
    </location>
</feature>
<evidence type="ECO:0000313" key="7">
    <source>
        <dbReference type="Proteomes" id="UP000295195"/>
    </source>
</evidence>
<evidence type="ECO:0008006" key="9">
    <source>
        <dbReference type="Google" id="ProtNLM"/>
    </source>
</evidence>
<evidence type="ECO:0000313" key="4">
    <source>
        <dbReference type="EMBL" id="RXF56775.1"/>
    </source>
</evidence>
<keyword evidence="2" id="KW-0732">Signal</keyword>
<evidence type="ECO:0000313" key="5">
    <source>
        <dbReference type="EMBL" id="TDN34125.1"/>
    </source>
</evidence>
<evidence type="ECO:0000313" key="6">
    <source>
        <dbReference type="Proteomes" id="UP000289808"/>
    </source>
</evidence>
<name>A0A4Q0LM53_9LACO</name>
<dbReference type="EMBL" id="SCLX01000081">
    <property type="protein sequence ID" value="RXF56775.1"/>
    <property type="molecule type" value="Genomic_DNA"/>
</dbReference>
<dbReference type="EMBL" id="JBETVU010000012">
    <property type="protein sequence ID" value="MES5150523.1"/>
    <property type="molecule type" value="Genomic_DNA"/>
</dbReference>
<evidence type="ECO:0000313" key="8">
    <source>
        <dbReference type="Proteomes" id="UP001434419"/>
    </source>
</evidence>
<dbReference type="Proteomes" id="UP001434419">
    <property type="component" value="Unassembled WGS sequence"/>
</dbReference>